<accession>A0ACC2UDE8</accession>
<comment type="caution">
    <text evidence="1">The sequence shown here is derived from an EMBL/GenBank/DDBJ whole genome shotgun (WGS) entry which is preliminary data.</text>
</comment>
<organism evidence="1 2">
    <name type="scientific">Entomophthora muscae</name>
    <dbReference type="NCBI Taxonomy" id="34485"/>
    <lineage>
        <taxon>Eukaryota</taxon>
        <taxon>Fungi</taxon>
        <taxon>Fungi incertae sedis</taxon>
        <taxon>Zoopagomycota</taxon>
        <taxon>Entomophthoromycotina</taxon>
        <taxon>Entomophthoromycetes</taxon>
        <taxon>Entomophthorales</taxon>
        <taxon>Entomophthoraceae</taxon>
        <taxon>Entomophthora</taxon>
    </lineage>
</organism>
<protein>
    <submittedName>
        <fullName evidence="1">Uncharacterized protein</fullName>
    </submittedName>
</protein>
<evidence type="ECO:0000313" key="1">
    <source>
        <dbReference type="EMBL" id="KAJ9084777.1"/>
    </source>
</evidence>
<reference evidence="1" key="1">
    <citation type="submission" date="2022-04" db="EMBL/GenBank/DDBJ databases">
        <title>Genome of the entomopathogenic fungus Entomophthora muscae.</title>
        <authorList>
            <person name="Elya C."/>
            <person name="Lovett B.R."/>
            <person name="Lee E."/>
            <person name="Macias A.M."/>
            <person name="Hajek A.E."/>
            <person name="De Bivort B.L."/>
            <person name="Kasson M.T."/>
            <person name="De Fine Licht H.H."/>
            <person name="Stajich J.E."/>
        </authorList>
    </citation>
    <scope>NUCLEOTIDE SEQUENCE</scope>
    <source>
        <strain evidence="1">Berkeley</strain>
    </source>
</reference>
<keyword evidence="2" id="KW-1185">Reference proteome</keyword>
<sequence length="73" mass="7779">MKFVMCPLTVLPVLGALVPAKNNSSFLWGCKAKTALCTFCRNVGLSWNRSANEIVIEVSASDGCFEIPGTTGL</sequence>
<evidence type="ECO:0000313" key="2">
    <source>
        <dbReference type="Proteomes" id="UP001165960"/>
    </source>
</evidence>
<name>A0ACC2UDE8_9FUNG</name>
<proteinExistence type="predicted"/>
<gene>
    <name evidence="1" type="ORF">DSO57_1020719</name>
</gene>
<dbReference type="EMBL" id="QTSX02000808">
    <property type="protein sequence ID" value="KAJ9084777.1"/>
    <property type="molecule type" value="Genomic_DNA"/>
</dbReference>
<dbReference type="Proteomes" id="UP001165960">
    <property type="component" value="Unassembled WGS sequence"/>
</dbReference>